<keyword evidence="6" id="KW-1185">Reference proteome</keyword>
<dbReference type="InterPro" id="IPR007348">
    <property type="entry name" value="CopC_dom"/>
</dbReference>
<evidence type="ECO:0000313" key="5">
    <source>
        <dbReference type="EMBL" id="MEE6307027.1"/>
    </source>
</evidence>
<comment type="caution">
    <text evidence="5">The sequence shown here is derived from an EMBL/GenBank/DDBJ whole genome shotgun (WGS) entry which is preliminary data.</text>
</comment>
<protein>
    <submittedName>
        <fullName evidence="5">Copper resistance protein CopC</fullName>
    </submittedName>
</protein>
<gene>
    <name evidence="5" type="ORF">V1634_09340</name>
</gene>
<keyword evidence="3" id="KW-0472">Membrane</keyword>
<dbReference type="Pfam" id="PF04234">
    <property type="entry name" value="CopC"/>
    <property type="match status" value="1"/>
</dbReference>
<evidence type="ECO:0000256" key="2">
    <source>
        <dbReference type="ARBA" id="ARBA00023008"/>
    </source>
</evidence>
<organism evidence="5 6">
    <name type="scientific">Plantactinospora veratri</name>
    <dbReference type="NCBI Taxonomy" id="1436122"/>
    <lineage>
        <taxon>Bacteria</taxon>
        <taxon>Bacillati</taxon>
        <taxon>Actinomycetota</taxon>
        <taxon>Actinomycetes</taxon>
        <taxon>Micromonosporales</taxon>
        <taxon>Micromonosporaceae</taxon>
        <taxon>Plantactinospora</taxon>
    </lineage>
</organism>
<accession>A0ABU7SAQ7</accession>
<keyword evidence="2" id="KW-0186">Copper</keyword>
<evidence type="ECO:0000313" key="6">
    <source>
        <dbReference type="Proteomes" id="UP001339911"/>
    </source>
</evidence>
<keyword evidence="3" id="KW-0812">Transmembrane</keyword>
<keyword evidence="1" id="KW-0732">Signal</keyword>
<feature type="transmembrane region" description="Helical" evidence="3">
    <location>
        <begin position="128"/>
        <end position="149"/>
    </location>
</feature>
<evidence type="ECO:0000256" key="1">
    <source>
        <dbReference type="ARBA" id="ARBA00022729"/>
    </source>
</evidence>
<dbReference type="SUPFAM" id="SSF81296">
    <property type="entry name" value="E set domains"/>
    <property type="match status" value="1"/>
</dbReference>
<reference evidence="5 6" key="1">
    <citation type="submission" date="2024-01" db="EMBL/GenBank/DDBJ databases">
        <title>Genome insights into Plantactinospora veratri sp. nov.</title>
        <authorList>
            <person name="Wang L."/>
        </authorList>
    </citation>
    <scope>NUCLEOTIDE SEQUENCE [LARGE SCALE GENOMIC DNA]</scope>
    <source>
        <strain evidence="5 6">NEAU-FHS4</strain>
    </source>
</reference>
<keyword evidence="3" id="KW-1133">Transmembrane helix</keyword>
<dbReference type="Proteomes" id="UP001339911">
    <property type="component" value="Unassembled WGS sequence"/>
</dbReference>
<dbReference type="Gene3D" id="2.60.40.1220">
    <property type="match status" value="1"/>
</dbReference>
<sequence length="155" mass="15484">MGTPAAASAQGTLVASDPQDQAVLSAGPRGVRLTFSGPPVAADSHVSVLDRDGSSLTTGPLVVRPGRAVWQPIAVEGPGDVVVAYHVALSSGGAASGILRFSVGTGEPPAPLRAAIPTGDHGHGVDPISAFLLVVDGLVALGVLALLWLRRPLPP</sequence>
<dbReference type="InterPro" id="IPR014756">
    <property type="entry name" value="Ig_E-set"/>
</dbReference>
<proteinExistence type="predicted"/>
<feature type="domain" description="CopC" evidence="4">
    <location>
        <begin position="12"/>
        <end position="103"/>
    </location>
</feature>
<dbReference type="EMBL" id="JAZGQL010000005">
    <property type="protein sequence ID" value="MEE6307027.1"/>
    <property type="molecule type" value="Genomic_DNA"/>
</dbReference>
<evidence type="ECO:0000256" key="3">
    <source>
        <dbReference type="SAM" id="Phobius"/>
    </source>
</evidence>
<dbReference type="RefSeq" id="WP_331207336.1">
    <property type="nucleotide sequence ID" value="NZ_JAZGQL010000005.1"/>
</dbReference>
<evidence type="ECO:0000259" key="4">
    <source>
        <dbReference type="Pfam" id="PF04234"/>
    </source>
</evidence>
<dbReference type="InterPro" id="IPR014755">
    <property type="entry name" value="Cu-Rt/internalin_Ig-like"/>
</dbReference>
<name>A0ABU7SAQ7_9ACTN</name>